<dbReference type="PROSITE" id="PS50003">
    <property type="entry name" value="PH_DOMAIN"/>
    <property type="match status" value="1"/>
</dbReference>
<dbReference type="PANTHER" id="PTHR10972">
    <property type="entry name" value="OXYSTEROL-BINDING PROTEIN-RELATED"/>
    <property type="match status" value="1"/>
</dbReference>
<dbReference type="PROSITE" id="PS01013">
    <property type="entry name" value="OSBP"/>
    <property type="match status" value="1"/>
</dbReference>
<dbReference type="SMART" id="SM00233">
    <property type="entry name" value="PH"/>
    <property type="match status" value="1"/>
</dbReference>
<dbReference type="GO" id="GO:0120009">
    <property type="term" value="P:intermembrane lipid transfer"/>
    <property type="evidence" value="ECO:0007669"/>
    <property type="project" value="UniProtKB-ARBA"/>
</dbReference>
<feature type="domain" description="PH" evidence="7">
    <location>
        <begin position="2"/>
        <end position="93"/>
    </location>
</feature>
<dbReference type="InterPro" id="IPR037239">
    <property type="entry name" value="OSBP_sf"/>
</dbReference>
<evidence type="ECO:0000256" key="6">
    <source>
        <dbReference type="SAM" id="MobiDB-lite"/>
    </source>
</evidence>
<dbReference type="Gene3D" id="2.40.160.120">
    <property type="match status" value="1"/>
</dbReference>
<evidence type="ECO:0000256" key="4">
    <source>
        <dbReference type="ARBA" id="ARBA00023121"/>
    </source>
</evidence>
<feature type="region of interest" description="Disordered" evidence="6">
    <location>
        <begin position="119"/>
        <end position="163"/>
    </location>
</feature>
<keyword evidence="4" id="KW-0446">Lipid-binding</keyword>
<dbReference type="CDD" id="cd00821">
    <property type="entry name" value="PH"/>
    <property type="match status" value="1"/>
</dbReference>
<evidence type="ECO:0000256" key="1">
    <source>
        <dbReference type="ARBA" id="ARBA00008842"/>
    </source>
</evidence>
<organism evidence="8 9">
    <name type="scientific">Euplotes crassus</name>
    <dbReference type="NCBI Taxonomy" id="5936"/>
    <lineage>
        <taxon>Eukaryota</taxon>
        <taxon>Sar</taxon>
        <taxon>Alveolata</taxon>
        <taxon>Ciliophora</taxon>
        <taxon>Intramacronucleata</taxon>
        <taxon>Spirotrichea</taxon>
        <taxon>Hypotrichia</taxon>
        <taxon>Euplotida</taxon>
        <taxon>Euplotidae</taxon>
        <taxon>Moneuplotes</taxon>
    </lineage>
</organism>
<evidence type="ECO:0000256" key="3">
    <source>
        <dbReference type="ARBA" id="ARBA00023055"/>
    </source>
</evidence>
<dbReference type="InterPro" id="IPR018494">
    <property type="entry name" value="Oxysterol-bd_CS"/>
</dbReference>
<keyword evidence="9" id="KW-1185">Reference proteome</keyword>
<dbReference type="GO" id="GO:0032934">
    <property type="term" value="F:sterol binding"/>
    <property type="evidence" value="ECO:0007669"/>
    <property type="project" value="TreeGrafter"/>
</dbReference>
<gene>
    <name evidence="8" type="ORF">ECRASSUSDP1_LOCUS28062</name>
</gene>
<dbReference type="SUPFAM" id="SSF144000">
    <property type="entry name" value="Oxysterol-binding protein-like"/>
    <property type="match status" value="1"/>
</dbReference>
<keyword evidence="2" id="KW-0813">Transport</keyword>
<protein>
    <recommendedName>
        <fullName evidence="7">PH domain-containing protein</fullName>
    </recommendedName>
</protein>
<proteinExistence type="inferred from homology"/>
<dbReference type="AlphaFoldDB" id="A0AAD1Y788"/>
<feature type="region of interest" description="Disordered" evidence="6">
    <location>
        <begin position="301"/>
        <end position="331"/>
    </location>
</feature>
<dbReference type="GO" id="GO:0005829">
    <property type="term" value="C:cytosol"/>
    <property type="evidence" value="ECO:0007669"/>
    <property type="project" value="TreeGrafter"/>
</dbReference>
<evidence type="ECO:0000259" key="7">
    <source>
        <dbReference type="PROSITE" id="PS50003"/>
    </source>
</evidence>
<comment type="similarity">
    <text evidence="1 5">Belongs to the OSBP family.</text>
</comment>
<feature type="compositionally biased region" description="Basic and acidic residues" evidence="6">
    <location>
        <begin position="140"/>
        <end position="149"/>
    </location>
</feature>
<dbReference type="EMBL" id="CAMPGE010028954">
    <property type="protein sequence ID" value="CAI2386443.1"/>
    <property type="molecule type" value="Genomic_DNA"/>
</dbReference>
<dbReference type="InterPro" id="IPR011993">
    <property type="entry name" value="PH-like_dom_sf"/>
</dbReference>
<feature type="compositionally biased region" description="Basic and acidic residues" evidence="6">
    <location>
        <begin position="119"/>
        <end position="130"/>
    </location>
</feature>
<dbReference type="InterPro" id="IPR000648">
    <property type="entry name" value="Oxysterol-bd"/>
</dbReference>
<accession>A0AAD1Y788</accession>
<evidence type="ECO:0000313" key="8">
    <source>
        <dbReference type="EMBL" id="CAI2386443.1"/>
    </source>
</evidence>
<dbReference type="InterPro" id="IPR001849">
    <property type="entry name" value="PH_domain"/>
</dbReference>
<keyword evidence="3" id="KW-0445">Lipid transport</keyword>
<dbReference type="SUPFAM" id="SSF50729">
    <property type="entry name" value="PH domain-like"/>
    <property type="match status" value="1"/>
</dbReference>
<sequence length="751" mass="87835">MEIHKEGYLKKYRNFFKGWKKRYFIIENGNLSYSIKQGKAAKSSFDLAYIMFEDGKKKNSIKIVFQDGHHFTIKCKDKNEKSDWLKVLNEGKKYARRSNIVLDKSGVNTDRFPRKVTLNEKNKHKLDDGTSSKVHQNGNHSEEEKDDKSSCSNSPEGFKGRSTIGLDKDGSFLKNEILNKDEILQSLSTIFYQTQFLNNNSQLSTEIAGMDTIFKKINQRMKDLAALNQEESKEEPAKKVIIENLTKEISDLRSKWTFIIDSYENVREMLYPVAEKIALIELQQNPYRIPGDPYKKIQVKQVEDENDEAAEDEDLEEEKIRDNSEDSDDSIDDDMFFDFDDQDIFIPQDEVRLTKITSTRSATMAMIDMIPEMPWRTTLPYLRPPKLKFSIWSIIKNAIGKDLTKFSVPVYFNEPISMLQKGGEAMEYEELLVKADKCPDSLKRIAYISAFNVSQYANLEGRNLKPCNPVLGETYELLTNKFQFFAEQVSHHPPITACHAHSKNYDVWMNTDIKSSFKGKSMEFIPKGSTHVVLRDQDEHYVVNRPINSVHNLLFGTLYIDLAGKSVTINRKTREKCVMKFIKRGWGGKNAFKLKGEIFDSDDNLVYVMNGFWNKEITITHQETGEETLIWTMNERPEQWDHLYHFSLFTLQLNYIDDELMEKLPCTDSRLRPDQRALENGDLETASKEKHNVEEYQRKLRKEREKEKIEWVPRYFATEIDEETKEKTYIFNGQYWKDRESGKVKEFERVF</sequence>
<dbReference type="Proteomes" id="UP001295684">
    <property type="component" value="Unassembled WGS sequence"/>
</dbReference>
<comment type="caution">
    <text evidence="8">The sequence shown here is derived from an EMBL/GenBank/DDBJ whole genome shotgun (WGS) entry which is preliminary data.</text>
</comment>
<evidence type="ECO:0000256" key="2">
    <source>
        <dbReference type="ARBA" id="ARBA00022448"/>
    </source>
</evidence>
<dbReference type="Pfam" id="PF01237">
    <property type="entry name" value="Oxysterol_BP"/>
    <property type="match status" value="1"/>
</dbReference>
<feature type="compositionally biased region" description="Acidic residues" evidence="6">
    <location>
        <begin position="304"/>
        <end position="317"/>
    </location>
</feature>
<dbReference type="Pfam" id="PF00169">
    <property type="entry name" value="PH"/>
    <property type="match status" value="1"/>
</dbReference>
<dbReference type="GO" id="GO:0016020">
    <property type="term" value="C:membrane"/>
    <property type="evidence" value="ECO:0007669"/>
    <property type="project" value="TreeGrafter"/>
</dbReference>
<reference evidence="8" key="1">
    <citation type="submission" date="2023-07" db="EMBL/GenBank/DDBJ databases">
        <authorList>
            <consortium name="AG Swart"/>
            <person name="Singh M."/>
            <person name="Singh A."/>
            <person name="Seah K."/>
            <person name="Emmerich C."/>
        </authorList>
    </citation>
    <scope>NUCLEOTIDE SEQUENCE</scope>
    <source>
        <strain evidence="8">DP1</strain>
    </source>
</reference>
<name>A0AAD1Y788_EUPCR</name>
<evidence type="ECO:0000313" key="9">
    <source>
        <dbReference type="Proteomes" id="UP001295684"/>
    </source>
</evidence>
<dbReference type="FunFam" id="2.40.160.120:FF:000001">
    <property type="entry name" value="Oxysterol-binding protein"/>
    <property type="match status" value="1"/>
</dbReference>
<evidence type="ECO:0000256" key="5">
    <source>
        <dbReference type="RuleBase" id="RU003844"/>
    </source>
</evidence>
<dbReference type="Gene3D" id="2.30.29.30">
    <property type="entry name" value="Pleckstrin-homology domain (PH domain)/Phosphotyrosine-binding domain (PTB)"/>
    <property type="match status" value="1"/>
</dbReference>
<dbReference type="Gene3D" id="3.30.70.3490">
    <property type="match status" value="1"/>
</dbReference>